<dbReference type="SUPFAM" id="SSF54593">
    <property type="entry name" value="Glyoxalase/Bleomycin resistance protein/Dihydroxybiphenyl dioxygenase"/>
    <property type="match status" value="1"/>
</dbReference>
<dbReference type="InterPro" id="IPR053863">
    <property type="entry name" value="Glyoxy/Ble-like_N"/>
</dbReference>
<proteinExistence type="predicted"/>
<keyword evidence="3" id="KW-1185">Reference proteome</keyword>
<organism evidence="2 3">
    <name type="scientific">Leifsonia kafniensis</name>
    <dbReference type="NCBI Taxonomy" id="475957"/>
    <lineage>
        <taxon>Bacteria</taxon>
        <taxon>Bacillati</taxon>
        <taxon>Actinomycetota</taxon>
        <taxon>Actinomycetes</taxon>
        <taxon>Micrococcales</taxon>
        <taxon>Microbacteriaceae</taxon>
        <taxon>Leifsonia</taxon>
    </lineage>
</organism>
<dbReference type="Pfam" id="PF22677">
    <property type="entry name" value="Ble-like_N"/>
    <property type="match status" value="1"/>
</dbReference>
<dbReference type="InterPro" id="IPR037523">
    <property type="entry name" value="VOC_core"/>
</dbReference>
<evidence type="ECO:0000313" key="2">
    <source>
        <dbReference type="EMBL" id="GAA3892730.1"/>
    </source>
</evidence>
<evidence type="ECO:0000313" key="3">
    <source>
        <dbReference type="Proteomes" id="UP001501803"/>
    </source>
</evidence>
<dbReference type="EMBL" id="BAABCN010000017">
    <property type="protein sequence ID" value="GAA3892730.1"/>
    <property type="molecule type" value="Genomic_DNA"/>
</dbReference>
<dbReference type="InterPro" id="IPR029068">
    <property type="entry name" value="Glyas_Bleomycin-R_OHBP_Dase"/>
</dbReference>
<feature type="domain" description="VOC" evidence="1">
    <location>
        <begin position="27"/>
        <end position="148"/>
    </location>
</feature>
<dbReference type="Gene3D" id="3.10.180.10">
    <property type="entry name" value="2,3-Dihydroxybiphenyl 1,2-Dioxygenase, domain 1"/>
    <property type="match status" value="1"/>
</dbReference>
<protein>
    <recommendedName>
        <fullName evidence="1">VOC domain-containing protein</fullName>
    </recommendedName>
</protein>
<gene>
    <name evidence="2" type="ORF">GCM10022381_38030</name>
</gene>
<evidence type="ECO:0000259" key="1">
    <source>
        <dbReference type="PROSITE" id="PS51819"/>
    </source>
</evidence>
<accession>A0ABP7L1X3</accession>
<reference evidence="3" key="1">
    <citation type="journal article" date="2019" name="Int. J. Syst. Evol. Microbiol.">
        <title>The Global Catalogue of Microorganisms (GCM) 10K type strain sequencing project: providing services to taxonomists for standard genome sequencing and annotation.</title>
        <authorList>
            <consortium name="The Broad Institute Genomics Platform"/>
            <consortium name="The Broad Institute Genome Sequencing Center for Infectious Disease"/>
            <person name="Wu L."/>
            <person name="Ma J."/>
        </authorList>
    </citation>
    <scope>NUCLEOTIDE SEQUENCE [LARGE SCALE GENOMIC DNA]</scope>
    <source>
        <strain evidence="3">JCM 17021</strain>
    </source>
</reference>
<comment type="caution">
    <text evidence="2">The sequence shown here is derived from an EMBL/GenBank/DDBJ whole genome shotgun (WGS) entry which is preliminary data.</text>
</comment>
<name>A0ABP7L1X3_9MICO</name>
<dbReference type="Proteomes" id="UP001501803">
    <property type="component" value="Unassembled WGS sequence"/>
</dbReference>
<sequence length="150" mass="16383">MKGPRELADPGVRWPRGEKKGMLMLQKLESMAVLPAKDLARARAFYQDTLGFEAEEMPGGDGVLYRTGGGTSFLLYETDNAGSAKNTQLSWLSEDLDAEVADLRGRGVVFAEYDFPGLKTENGIATTEGMRTAWFLDTEGNILAVSERTA</sequence>
<dbReference type="PROSITE" id="PS51819">
    <property type="entry name" value="VOC"/>
    <property type="match status" value="1"/>
</dbReference>